<evidence type="ECO:0000256" key="1">
    <source>
        <dbReference type="SAM" id="Phobius"/>
    </source>
</evidence>
<dbReference type="GeneID" id="54346046"/>
<dbReference type="EMBL" id="ML978960">
    <property type="protein sequence ID" value="KAF1931661.1"/>
    <property type="molecule type" value="Genomic_DNA"/>
</dbReference>
<dbReference type="Proteomes" id="UP000800082">
    <property type="component" value="Unassembled WGS sequence"/>
</dbReference>
<reference evidence="2" key="1">
    <citation type="journal article" date="2020" name="Stud. Mycol.">
        <title>101 Dothideomycetes genomes: a test case for predicting lifestyles and emergence of pathogens.</title>
        <authorList>
            <person name="Haridas S."/>
            <person name="Albert R."/>
            <person name="Binder M."/>
            <person name="Bloem J."/>
            <person name="Labutti K."/>
            <person name="Salamov A."/>
            <person name="Andreopoulos B."/>
            <person name="Baker S."/>
            <person name="Barry K."/>
            <person name="Bills G."/>
            <person name="Bluhm B."/>
            <person name="Cannon C."/>
            <person name="Castanera R."/>
            <person name="Culley D."/>
            <person name="Daum C."/>
            <person name="Ezra D."/>
            <person name="Gonzalez J."/>
            <person name="Henrissat B."/>
            <person name="Kuo A."/>
            <person name="Liang C."/>
            <person name="Lipzen A."/>
            <person name="Lutzoni F."/>
            <person name="Magnuson J."/>
            <person name="Mondo S."/>
            <person name="Nolan M."/>
            <person name="Ohm R."/>
            <person name="Pangilinan J."/>
            <person name="Park H.-J."/>
            <person name="Ramirez L."/>
            <person name="Alfaro M."/>
            <person name="Sun H."/>
            <person name="Tritt A."/>
            <person name="Yoshinaga Y."/>
            <person name="Zwiers L.-H."/>
            <person name="Turgeon B."/>
            <person name="Goodwin S."/>
            <person name="Spatafora J."/>
            <person name="Crous P."/>
            <person name="Grigoriev I."/>
        </authorList>
    </citation>
    <scope>NUCLEOTIDE SEQUENCE</scope>
    <source>
        <strain evidence="2">CBS 183.55</strain>
    </source>
</reference>
<keyword evidence="1" id="KW-1133">Transmembrane helix</keyword>
<accession>A0A6A5RTC6</accession>
<keyword evidence="3" id="KW-1185">Reference proteome</keyword>
<organism evidence="2 3">
    <name type="scientific">Didymella exigua CBS 183.55</name>
    <dbReference type="NCBI Taxonomy" id="1150837"/>
    <lineage>
        <taxon>Eukaryota</taxon>
        <taxon>Fungi</taxon>
        <taxon>Dikarya</taxon>
        <taxon>Ascomycota</taxon>
        <taxon>Pezizomycotina</taxon>
        <taxon>Dothideomycetes</taxon>
        <taxon>Pleosporomycetidae</taxon>
        <taxon>Pleosporales</taxon>
        <taxon>Pleosporineae</taxon>
        <taxon>Didymellaceae</taxon>
        <taxon>Didymella</taxon>
    </lineage>
</organism>
<keyword evidence="1" id="KW-0472">Membrane</keyword>
<name>A0A6A5RTC6_9PLEO</name>
<evidence type="ECO:0000313" key="3">
    <source>
        <dbReference type="Proteomes" id="UP000800082"/>
    </source>
</evidence>
<gene>
    <name evidence="2" type="ORF">M421DRAFT_2306</name>
</gene>
<feature type="transmembrane region" description="Helical" evidence="1">
    <location>
        <begin position="78"/>
        <end position="97"/>
    </location>
</feature>
<dbReference type="AlphaFoldDB" id="A0A6A5RTC6"/>
<protein>
    <submittedName>
        <fullName evidence="2">Uncharacterized protein</fullName>
    </submittedName>
</protein>
<proteinExistence type="predicted"/>
<evidence type="ECO:0000313" key="2">
    <source>
        <dbReference type="EMBL" id="KAF1931661.1"/>
    </source>
</evidence>
<sequence>MLDHTPTSCHITYKAAGNTNAFDPYAFASRSSQVSVTPNEAGASDETEVEPAELFASTSNSGATGTDLHDEHMGEEQVNVLVIIFLAVVLAVVAMMIPL</sequence>
<keyword evidence="1" id="KW-0812">Transmembrane</keyword>
<dbReference type="RefSeq" id="XP_033451909.1">
    <property type="nucleotide sequence ID" value="XM_033588399.1"/>
</dbReference>